<evidence type="ECO:0000256" key="2">
    <source>
        <dbReference type="ARBA" id="ARBA00022448"/>
    </source>
</evidence>
<dbReference type="Gene3D" id="3.40.190.10">
    <property type="entry name" value="Periplasmic binding protein-like II"/>
    <property type="match status" value="2"/>
</dbReference>
<dbReference type="GO" id="GO:0005576">
    <property type="term" value="C:extracellular region"/>
    <property type="evidence" value="ECO:0007669"/>
    <property type="project" value="TreeGrafter"/>
</dbReference>
<evidence type="ECO:0000313" key="6">
    <source>
        <dbReference type="EMBL" id="PKR53893.1"/>
    </source>
</evidence>
<dbReference type="OrthoDB" id="6192933at2"/>
<dbReference type="InterPro" id="IPR001638">
    <property type="entry name" value="Solute-binding_3/MltF_N"/>
</dbReference>
<organism evidence="6 7">
    <name type="scientific">Thalassospira marina</name>
    <dbReference type="NCBI Taxonomy" id="2048283"/>
    <lineage>
        <taxon>Bacteria</taxon>
        <taxon>Pseudomonadati</taxon>
        <taxon>Pseudomonadota</taxon>
        <taxon>Alphaproteobacteria</taxon>
        <taxon>Rhodospirillales</taxon>
        <taxon>Thalassospiraceae</taxon>
        <taxon>Thalassospira</taxon>
    </lineage>
</organism>
<dbReference type="GO" id="GO:0030288">
    <property type="term" value="C:outer membrane-bounded periplasmic space"/>
    <property type="evidence" value="ECO:0007669"/>
    <property type="project" value="TreeGrafter"/>
</dbReference>
<sequence>MINLKALALAACVAVISTAASAQSLECGDDTLCRVKAAGTLKIGTKDDYVPWSYRASDGSFKGMEVDIGKKIADALGVKAEFVKVTSANRFEFLAQGQIDLMIASASDTADRRKIVSFVHPNYYSSGYSVLLPKTIKATEWNQISGQTVCAVQGAWYNKPAQEEFGVKILAFAGTAETEAAMKQGRCIGLLEDDNQINVRLSKKQWADYQMPLPVMADTPWGMAVRQDDQFSPFGYFVAGMVAQMHRDGTLLKLEADNGIKNSAYLIKMHEALKDHIN</sequence>
<protein>
    <submittedName>
        <fullName evidence="6">ABC transporter substrate-binding protein</fullName>
    </submittedName>
</protein>
<feature type="signal peptide" evidence="4">
    <location>
        <begin position="1"/>
        <end position="22"/>
    </location>
</feature>
<evidence type="ECO:0000256" key="3">
    <source>
        <dbReference type="ARBA" id="ARBA00022729"/>
    </source>
</evidence>
<dbReference type="InterPro" id="IPR051455">
    <property type="entry name" value="Bact_solute-bind_prot3"/>
</dbReference>
<dbReference type="Pfam" id="PF00497">
    <property type="entry name" value="SBP_bac_3"/>
    <property type="match status" value="1"/>
</dbReference>
<keyword evidence="3 4" id="KW-0732">Signal</keyword>
<gene>
    <name evidence="6" type="ORF">COO20_12870</name>
</gene>
<dbReference type="AlphaFoldDB" id="A0A2N3KTU4"/>
<dbReference type="PANTHER" id="PTHR30085">
    <property type="entry name" value="AMINO ACID ABC TRANSPORTER PERMEASE"/>
    <property type="match status" value="1"/>
</dbReference>
<comment type="caution">
    <text evidence="6">The sequence shown here is derived from an EMBL/GenBank/DDBJ whole genome shotgun (WGS) entry which is preliminary data.</text>
</comment>
<proteinExistence type="inferred from homology"/>
<dbReference type="PANTHER" id="PTHR30085:SF6">
    <property type="entry name" value="ABC TRANSPORTER GLUTAMINE-BINDING PROTEIN GLNH"/>
    <property type="match status" value="1"/>
</dbReference>
<evidence type="ECO:0000256" key="1">
    <source>
        <dbReference type="ARBA" id="ARBA00010333"/>
    </source>
</evidence>
<comment type="similarity">
    <text evidence="1">Belongs to the bacterial solute-binding protein 3 family.</text>
</comment>
<dbReference type="SUPFAM" id="SSF53850">
    <property type="entry name" value="Periplasmic binding protein-like II"/>
    <property type="match status" value="1"/>
</dbReference>
<feature type="domain" description="Solute-binding protein family 3/N-terminal" evidence="5">
    <location>
        <begin position="40"/>
        <end position="262"/>
    </location>
</feature>
<dbReference type="Proteomes" id="UP000233597">
    <property type="component" value="Unassembled WGS sequence"/>
</dbReference>
<evidence type="ECO:0000313" key="7">
    <source>
        <dbReference type="Proteomes" id="UP000233597"/>
    </source>
</evidence>
<dbReference type="GO" id="GO:0006865">
    <property type="term" value="P:amino acid transport"/>
    <property type="evidence" value="ECO:0007669"/>
    <property type="project" value="TreeGrafter"/>
</dbReference>
<dbReference type="EMBL" id="NWTK01000007">
    <property type="protein sequence ID" value="PKR53893.1"/>
    <property type="molecule type" value="Genomic_DNA"/>
</dbReference>
<dbReference type="SMART" id="SM00062">
    <property type="entry name" value="PBPb"/>
    <property type="match status" value="1"/>
</dbReference>
<name>A0A2N3KTU4_9PROT</name>
<accession>A0A2N3KTU4</accession>
<evidence type="ECO:0000259" key="5">
    <source>
        <dbReference type="SMART" id="SM00062"/>
    </source>
</evidence>
<evidence type="ECO:0000256" key="4">
    <source>
        <dbReference type="SAM" id="SignalP"/>
    </source>
</evidence>
<feature type="chain" id="PRO_5014826875" evidence="4">
    <location>
        <begin position="23"/>
        <end position="278"/>
    </location>
</feature>
<dbReference type="RefSeq" id="WP_101267104.1">
    <property type="nucleotide sequence ID" value="NZ_NWTK01000007.1"/>
</dbReference>
<keyword evidence="2" id="KW-0813">Transport</keyword>
<reference evidence="6 7" key="1">
    <citation type="submission" date="2017-09" db="EMBL/GenBank/DDBJ databases">
        <title>Biodiversity and function of Thalassospira species in the particle-attached aromatic-hydrocarbon-degrading consortia from the surface seawater of the South China Sea.</title>
        <authorList>
            <person name="Dong C."/>
            <person name="Liu R."/>
            <person name="Shao Z."/>
        </authorList>
    </citation>
    <scope>NUCLEOTIDE SEQUENCE [LARGE SCALE GENOMIC DNA]</scope>
    <source>
        <strain evidence="6 7">CSC1P2</strain>
    </source>
</reference>